<proteinExistence type="predicted"/>
<sequence>MLFGMPPSSSHRCVLLLGEEDHAAGRFLKFPLAYFSGFGSTGRNWPSCAELTSCIWPIRLPAPACCAISCGKRATLMRRMGLEAVYRKPRTTHRHSAHTIYPYLLRDLTISRPNHVWAADITYSTPSQRSPPVWG</sequence>
<evidence type="ECO:0000313" key="2">
    <source>
        <dbReference type="Proteomes" id="UP000675880"/>
    </source>
</evidence>
<dbReference type="EMBL" id="CAJNBJ010000020">
    <property type="protein sequence ID" value="CAE6799144.1"/>
    <property type="molecule type" value="Genomic_DNA"/>
</dbReference>
<reference evidence="1 2" key="1">
    <citation type="submission" date="2021-02" db="EMBL/GenBank/DDBJ databases">
        <authorList>
            <person name="Han P."/>
        </authorList>
    </citation>
    <scope>NUCLEOTIDE SEQUENCE [LARGE SCALE GENOMIC DNA]</scope>
    <source>
        <strain evidence="1">Candidatus Nitrospira sp. ZN2</strain>
    </source>
</reference>
<accession>A0ABN7MH87</accession>
<gene>
    <name evidence="1" type="ORF">NSPZN2_70240</name>
</gene>
<comment type="caution">
    <text evidence="1">The sequence shown here is derived from an EMBL/GenBank/DDBJ whole genome shotgun (WGS) entry which is preliminary data.</text>
</comment>
<keyword evidence="2" id="KW-1185">Reference proteome</keyword>
<dbReference type="Proteomes" id="UP000675880">
    <property type="component" value="Unassembled WGS sequence"/>
</dbReference>
<evidence type="ECO:0000313" key="1">
    <source>
        <dbReference type="EMBL" id="CAE6799144.1"/>
    </source>
</evidence>
<organism evidence="1 2">
    <name type="scientific">Nitrospira defluvii</name>
    <dbReference type="NCBI Taxonomy" id="330214"/>
    <lineage>
        <taxon>Bacteria</taxon>
        <taxon>Pseudomonadati</taxon>
        <taxon>Nitrospirota</taxon>
        <taxon>Nitrospiria</taxon>
        <taxon>Nitrospirales</taxon>
        <taxon>Nitrospiraceae</taxon>
        <taxon>Nitrospira</taxon>
    </lineage>
</organism>
<protein>
    <recommendedName>
        <fullName evidence="3">Transposase</fullName>
    </recommendedName>
</protein>
<name>A0ABN7MH87_9BACT</name>
<evidence type="ECO:0008006" key="3">
    <source>
        <dbReference type="Google" id="ProtNLM"/>
    </source>
</evidence>